<dbReference type="OrthoDB" id="1910803at2759"/>
<feature type="region of interest" description="Disordered" evidence="1">
    <location>
        <begin position="1"/>
        <end position="31"/>
    </location>
</feature>
<dbReference type="Gene3D" id="3.40.30.10">
    <property type="entry name" value="Glutaredoxin"/>
    <property type="match status" value="3"/>
</dbReference>
<dbReference type="Pfam" id="PF00085">
    <property type="entry name" value="Thioredoxin"/>
    <property type="match status" value="2"/>
</dbReference>
<dbReference type="KEGG" id="nlo:107225264"/>
<feature type="compositionally biased region" description="Polar residues" evidence="1">
    <location>
        <begin position="10"/>
        <end position="31"/>
    </location>
</feature>
<dbReference type="AlphaFoldDB" id="A0A6J0C3U4"/>
<dbReference type="FunCoup" id="A0A6J0C3U4">
    <property type="interactions" value="520"/>
</dbReference>
<sequence length="898" mass="102292">MTSGERDTSPQRNGDNLRPTNDSGSDNVVQTSLATSSALEERLASKMLHYGKELCFFAAILFTTLAALHTSPPKVSQPPSARPFFNQSSLVLDFYKGHLGAAIERVTDADLSFVMYYAPWDAESQAVRQEFETVARFYHKQIFFAAINCWHPGSECRAEYSKIQSYPVFMLYPRRGPGVQYRGIRTAPYMIRFLHAFMNPIFRITDRNQLLNLIVDYDAVVIGYFNFIGLKNSPGYNVFYKTAIKSLERDPNKELAFAVVTDTSAESNYGVTEFPSARLLLWNESLSYPVENEWKSDSLLKWIGGALHQATLWLQPPGTKSLTLAPYLKDGPVLFLFTPRNPFHQYNYYYNLLKAIGVQYYNCGDNLMIKNIVNHLESVRPREKAKHYEKSKQCMRLLDRNRVQQLVPKMSITDRQWINSSCCSQILTNKCLMCKKTTSVLLKNEDAVCAANLNSFHHSCKPTDVFNIPTKEGEEHEKNEFCCENYDMMEDLETSTLTEENDLQTPNALSDYILKDECRHLLTGNNYHPPVFPKNLPRDHQKINLTSSICKTNKTLALIAVDSLQFFHIAEGLGIDVAIKKDKTAVAIVDPLQESQYILEQAVSYNSLVQFINNYTENSLKRYLCSHSRLESVKSSKTQQECSVSENSVICVPELTTDTFLNTVMNPDKDVVVMYHSPYCAFCHAVSYVYLTVAQYLHNMQNLTFVRINGDGNDLPWEYTMNRYPAILFFPAKRKADSIVFPFSLPISIPNFLNFVLANLDGNAHIEALVNICHLGIGDSPADCVSQIRLLCLEIIEDLLQSYRRLRRSLVSATNKTVTSKKLKVLLLRLQHIKEIHLTLGSISDLRIDEDKVILIRNKFKSYYQELSALDIDNSVDRKVVSDKHVNISNVSKLGHEL</sequence>
<keyword evidence="3" id="KW-1185">Reference proteome</keyword>
<dbReference type="PANTHER" id="PTHR46497:SF1">
    <property type="entry name" value="THIOREDOXIN DOMAIN-CONTAINING PROTEIN 11"/>
    <property type="match status" value="1"/>
</dbReference>
<evidence type="ECO:0000313" key="4">
    <source>
        <dbReference type="RefSeq" id="XP_015521160.1"/>
    </source>
</evidence>
<evidence type="ECO:0000256" key="1">
    <source>
        <dbReference type="SAM" id="MobiDB-lite"/>
    </source>
</evidence>
<proteinExistence type="predicted"/>
<dbReference type="InParanoid" id="A0A6J0C3U4"/>
<dbReference type="InterPro" id="IPR036249">
    <property type="entry name" value="Thioredoxin-like_sf"/>
</dbReference>
<accession>A0A6J0C3U4</accession>
<gene>
    <name evidence="4" type="primary">LOC107225264</name>
</gene>
<dbReference type="SUPFAM" id="SSF52833">
    <property type="entry name" value="Thioredoxin-like"/>
    <property type="match status" value="2"/>
</dbReference>
<evidence type="ECO:0000313" key="3">
    <source>
        <dbReference type="Proteomes" id="UP000829291"/>
    </source>
</evidence>
<dbReference type="CDD" id="cd02981">
    <property type="entry name" value="PDI_b_family"/>
    <property type="match status" value="1"/>
</dbReference>
<dbReference type="PANTHER" id="PTHR46497">
    <property type="entry name" value="THIOREDOXIN DOMAIN-CONTAINING PROTEIN 11"/>
    <property type="match status" value="1"/>
</dbReference>
<dbReference type="InterPro" id="IPR013766">
    <property type="entry name" value="Thioredoxin_domain"/>
</dbReference>
<feature type="domain" description="Thioredoxin" evidence="2">
    <location>
        <begin position="106"/>
        <end position="194"/>
    </location>
</feature>
<reference evidence="4" key="1">
    <citation type="submission" date="2025-08" db="UniProtKB">
        <authorList>
            <consortium name="RefSeq"/>
        </authorList>
    </citation>
    <scope>IDENTIFICATION</scope>
    <source>
        <tissue evidence="4">Thorax and Abdomen</tissue>
    </source>
</reference>
<dbReference type="RefSeq" id="XP_015521160.1">
    <property type="nucleotide sequence ID" value="XM_015665674.2"/>
</dbReference>
<evidence type="ECO:0000259" key="2">
    <source>
        <dbReference type="Pfam" id="PF00085"/>
    </source>
</evidence>
<organism evidence="4">
    <name type="scientific">Neodiprion lecontei</name>
    <name type="common">Redheaded pine sawfly</name>
    <dbReference type="NCBI Taxonomy" id="441921"/>
    <lineage>
        <taxon>Eukaryota</taxon>
        <taxon>Metazoa</taxon>
        <taxon>Ecdysozoa</taxon>
        <taxon>Arthropoda</taxon>
        <taxon>Hexapoda</taxon>
        <taxon>Insecta</taxon>
        <taxon>Pterygota</taxon>
        <taxon>Neoptera</taxon>
        <taxon>Endopterygota</taxon>
        <taxon>Hymenoptera</taxon>
        <taxon>Tenthredinoidea</taxon>
        <taxon>Diprionidae</taxon>
        <taxon>Diprioninae</taxon>
        <taxon>Neodiprion</taxon>
    </lineage>
</organism>
<dbReference type="GeneID" id="107225264"/>
<dbReference type="InterPro" id="IPR052792">
    <property type="entry name" value="Thioredoxin_dom-contain_11"/>
</dbReference>
<dbReference type="CDD" id="cd02995">
    <property type="entry name" value="PDI_a_PDI_a'_C"/>
    <property type="match status" value="1"/>
</dbReference>
<dbReference type="Proteomes" id="UP000829291">
    <property type="component" value="Chromosome 2"/>
</dbReference>
<feature type="domain" description="Thioredoxin" evidence="2">
    <location>
        <begin position="654"/>
        <end position="738"/>
    </location>
</feature>
<protein>
    <submittedName>
        <fullName evidence="4">Thioredoxin domain-containing protein 11</fullName>
    </submittedName>
</protein>
<name>A0A6J0C3U4_NEOLC</name>